<name>A0A1H3NVB4_9BACT</name>
<dbReference type="NCBIfam" id="NF033580">
    <property type="entry name" value="transpos_IS5_3"/>
    <property type="match status" value="1"/>
</dbReference>
<dbReference type="SUPFAM" id="SSF53098">
    <property type="entry name" value="Ribonuclease H-like"/>
    <property type="match status" value="1"/>
</dbReference>
<sequence>MHAAVDALGNPVHVHVSGGQESDCQHFDRIAEALPAQIQAVVGDKGYDTNAVLARIAQAGAEAVVPAKKSRCQAREIDENLYRDRNKVERFFLKIKQNRAVATRYDKTAASYRAVVELACIMCWLK</sequence>
<dbReference type="PANTHER" id="PTHR30007">
    <property type="entry name" value="PHP DOMAIN PROTEIN"/>
    <property type="match status" value="1"/>
</dbReference>
<dbReference type="EMBL" id="FNOV01000019">
    <property type="protein sequence ID" value="SDY92774.1"/>
    <property type="molecule type" value="Genomic_DNA"/>
</dbReference>
<evidence type="ECO:0000313" key="3">
    <source>
        <dbReference type="Proteomes" id="UP000199249"/>
    </source>
</evidence>
<dbReference type="PANTHER" id="PTHR30007:SF1">
    <property type="entry name" value="BLR1914 PROTEIN"/>
    <property type="match status" value="1"/>
</dbReference>
<accession>A0A1H3NVB4</accession>
<dbReference type="Pfam" id="PF01609">
    <property type="entry name" value="DDE_Tnp_1"/>
    <property type="match status" value="1"/>
</dbReference>
<dbReference type="InterPro" id="IPR012337">
    <property type="entry name" value="RNaseH-like_sf"/>
</dbReference>
<proteinExistence type="predicted"/>
<dbReference type="InterPro" id="IPR002559">
    <property type="entry name" value="Transposase_11"/>
</dbReference>
<feature type="domain" description="Transposase IS4-like" evidence="1">
    <location>
        <begin position="1"/>
        <end position="120"/>
    </location>
</feature>
<dbReference type="AlphaFoldDB" id="A0A1H3NVB4"/>
<dbReference type="Proteomes" id="UP000199249">
    <property type="component" value="Unassembled WGS sequence"/>
</dbReference>
<reference evidence="3" key="1">
    <citation type="submission" date="2016-10" db="EMBL/GenBank/DDBJ databases">
        <authorList>
            <person name="Varghese N."/>
            <person name="Submissions S."/>
        </authorList>
    </citation>
    <scope>NUCLEOTIDE SEQUENCE [LARGE SCALE GENOMIC DNA]</scope>
    <source>
        <strain evidence="3">CGMCC 1.8975</strain>
    </source>
</reference>
<dbReference type="GO" id="GO:0003677">
    <property type="term" value="F:DNA binding"/>
    <property type="evidence" value="ECO:0007669"/>
    <property type="project" value="InterPro"/>
</dbReference>
<organism evidence="2 3">
    <name type="scientific">Hymenobacter psychrophilus</name>
    <dbReference type="NCBI Taxonomy" id="651662"/>
    <lineage>
        <taxon>Bacteria</taxon>
        <taxon>Pseudomonadati</taxon>
        <taxon>Bacteroidota</taxon>
        <taxon>Cytophagia</taxon>
        <taxon>Cytophagales</taxon>
        <taxon>Hymenobacteraceae</taxon>
        <taxon>Hymenobacter</taxon>
    </lineage>
</organism>
<protein>
    <submittedName>
        <fullName evidence="2">Transposase</fullName>
    </submittedName>
</protein>
<gene>
    <name evidence="2" type="ORF">SAMN04488069_11932</name>
</gene>
<dbReference type="GO" id="GO:0006313">
    <property type="term" value="P:DNA transposition"/>
    <property type="evidence" value="ECO:0007669"/>
    <property type="project" value="InterPro"/>
</dbReference>
<evidence type="ECO:0000313" key="2">
    <source>
        <dbReference type="EMBL" id="SDY92774.1"/>
    </source>
</evidence>
<keyword evidence="3" id="KW-1185">Reference proteome</keyword>
<evidence type="ECO:0000259" key="1">
    <source>
        <dbReference type="Pfam" id="PF01609"/>
    </source>
</evidence>
<dbReference type="GO" id="GO:0004803">
    <property type="term" value="F:transposase activity"/>
    <property type="evidence" value="ECO:0007669"/>
    <property type="project" value="InterPro"/>
</dbReference>